<gene>
    <name evidence="1" type="ORF">BU25DRAFT_457802</name>
</gene>
<sequence>MLMLTEQLRTVRQEPLFNEAVLEVIEAQKGIEEDVSEEDDSQEDGDEGADKSDAVQVVQVGQAGEEDASSAGAADEDSRLFYRYEVMSDALGDCREKDSISVFVEKWPVVPKKHAPDEEQEVDQSQRQPEDEGKVETGDEQDNVNMKRKLAMTIHMTKQAVNKKAKVLIRVIQETEDGNGVVSLDEEREDKRGYYYGLLALSQSLGANGPDHAIELTCVTVEMMQLREEDWNPYSSEDHEFDFELEVNDDDYHPRQKTADEIAKKAARKRLDGSILASIRPRREGYNSQRVQRTVVRPK</sequence>
<name>A0ACB6S378_9PLEO</name>
<comment type="caution">
    <text evidence="1">The sequence shown here is derived from an EMBL/GenBank/DDBJ whole genome shotgun (WGS) entry which is preliminary data.</text>
</comment>
<protein>
    <submittedName>
        <fullName evidence="1">Uncharacterized protein</fullName>
    </submittedName>
</protein>
<dbReference type="Proteomes" id="UP000799754">
    <property type="component" value="Unassembled WGS sequence"/>
</dbReference>
<evidence type="ECO:0000313" key="1">
    <source>
        <dbReference type="EMBL" id="KAF2628488.1"/>
    </source>
</evidence>
<reference evidence="1" key="1">
    <citation type="journal article" date="2020" name="Stud. Mycol.">
        <title>101 Dothideomycetes genomes: a test case for predicting lifestyles and emergence of pathogens.</title>
        <authorList>
            <person name="Haridas S."/>
            <person name="Albert R."/>
            <person name="Binder M."/>
            <person name="Bloem J."/>
            <person name="Labutti K."/>
            <person name="Salamov A."/>
            <person name="Andreopoulos B."/>
            <person name="Baker S."/>
            <person name="Barry K."/>
            <person name="Bills G."/>
            <person name="Bluhm B."/>
            <person name="Cannon C."/>
            <person name="Castanera R."/>
            <person name="Culley D."/>
            <person name="Daum C."/>
            <person name="Ezra D."/>
            <person name="Gonzalez J."/>
            <person name="Henrissat B."/>
            <person name="Kuo A."/>
            <person name="Liang C."/>
            <person name="Lipzen A."/>
            <person name="Lutzoni F."/>
            <person name="Magnuson J."/>
            <person name="Mondo S."/>
            <person name="Nolan M."/>
            <person name="Ohm R."/>
            <person name="Pangilinan J."/>
            <person name="Park H.-J."/>
            <person name="Ramirez L."/>
            <person name="Alfaro M."/>
            <person name="Sun H."/>
            <person name="Tritt A."/>
            <person name="Yoshinaga Y."/>
            <person name="Zwiers L.-H."/>
            <person name="Turgeon B."/>
            <person name="Goodwin S."/>
            <person name="Spatafora J."/>
            <person name="Crous P."/>
            <person name="Grigoriev I."/>
        </authorList>
    </citation>
    <scope>NUCLEOTIDE SEQUENCE</scope>
    <source>
        <strain evidence="1">CBS 525.71</strain>
    </source>
</reference>
<organism evidence="1 2">
    <name type="scientific">Macroventuria anomochaeta</name>
    <dbReference type="NCBI Taxonomy" id="301207"/>
    <lineage>
        <taxon>Eukaryota</taxon>
        <taxon>Fungi</taxon>
        <taxon>Dikarya</taxon>
        <taxon>Ascomycota</taxon>
        <taxon>Pezizomycotina</taxon>
        <taxon>Dothideomycetes</taxon>
        <taxon>Pleosporomycetidae</taxon>
        <taxon>Pleosporales</taxon>
        <taxon>Pleosporineae</taxon>
        <taxon>Didymellaceae</taxon>
        <taxon>Macroventuria</taxon>
    </lineage>
</organism>
<evidence type="ECO:0000313" key="2">
    <source>
        <dbReference type="Proteomes" id="UP000799754"/>
    </source>
</evidence>
<accession>A0ACB6S378</accession>
<dbReference type="EMBL" id="MU006713">
    <property type="protein sequence ID" value="KAF2628488.1"/>
    <property type="molecule type" value="Genomic_DNA"/>
</dbReference>
<keyword evidence="2" id="KW-1185">Reference proteome</keyword>
<proteinExistence type="predicted"/>